<dbReference type="Gene3D" id="1.25.40.10">
    <property type="entry name" value="Tetratricopeptide repeat domain"/>
    <property type="match status" value="1"/>
</dbReference>
<evidence type="ECO:0000313" key="1">
    <source>
        <dbReference type="EMBL" id="CAB4710966.1"/>
    </source>
</evidence>
<name>A0A6J6QJQ3_9ZZZZ</name>
<dbReference type="InterPro" id="IPR011990">
    <property type="entry name" value="TPR-like_helical_dom_sf"/>
</dbReference>
<dbReference type="EMBL" id="CAFBLJ010000060">
    <property type="protein sequence ID" value="CAB4874188.1"/>
    <property type="molecule type" value="Genomic_DNA"/>
</dbReference>
<organism evidence="1">
    <name type="scientific">freshwater metagenome</name>
    <dbReference type="NCBI Taxonomy" id="449393"/>
    <lineage>
        <taxon>unclassified sequences</taxon>
        <taxon>metagenomes</taxon>
        <taxon>ecological metagenomes</taxon>
    </lineage>
</organism>
<dbReference type="EMBL" id="CAEZYH010000008">
    <property type="protein sequence ID" value="CAB4710966.1"/>
    <property type="molecule type" value="Genomic_DNA"/>
</dbReference>
<dbReference type="AlphaFoldDB" id="A0A6J6QJQ3"/>
<gene>
    <name evidence="1" type="ORF">UFOPK2658_00403</name>
    <name evidence="2" type="ORF">UFOPK3304_01176</name>
</gene>
<reference evidence="1" key="1">
    <citation type="submission" date="2020-05" db="EMBL/GenBank/DDBJ databases">
        <authorList>
            <person name="Chiriac C."/>
            <person name="Salcher M."/>
            <person name="Ghai R."/>
            <person name="Kavagutti S V."/>
        </authorList>
    </citation>
    <scope>NUCLEOTIDE SEQUENCE</scope>
</reference>
<evidence type="ECO:0000313" key="2">
    <source>
        <dbReference type="EMBL" id="CAB4874188.1"/>
    </source>
</evidence>
<proteinExistence type="predicted"/>
<sequence length="398" mass="44491">MSESNHDWMFVERPSAATRVEALKYFGVPPSSETELATNINTKRRRWHSRSNGPGGAEIAKLVKDIVRQLEDYLLKGGSFPEGVVAGSQAQQQSRQLPPPNFSSIEQLLELVEALTSRGQYQRAIDTAREGLNKWPESTEVAILFSFAVASAAGTEFQVSNADLNEAIRTSQIVTQNEPTNVTAWWTLSTLLAASGRYEEILLLEAEIVRKLGGIPVPTLLVIARALIRTPDMWRGLEMALRAVESDPTDAGIRLESATIAIEAARKFLPIDSAEKVTDFRKAVSVAAWCAHGVASVEVLVRPFRMWAERCDDKMFTGSHRFRSFVSIITLFIWLPIHNAQANKRLWEIVLNGPSDGQLEFYALSEMKYIQDVHAGIKFMWLENRISWPQKPIGVDLN</sequence>
<accession>A0A6J6QJQ3</accession>
<protein>
    <submittedName>
        <fullName evidence="1">Unannotated protein</fullName>
    </submittedName>
</protein>
<dbReference type="SUPFAM" id="SSF48452">
    <property type="entry name" value="TPR-like"/>
    <property type="match status" value="1"/>
</dbReference>